<dbReference type="AlphaFoldDB" id="A0A387BM18"/>
<keyword evidence="1" id="KW-0812">Transmembrane</keyword>
<dbReference type="KEGG" id="gry:D7I44_05720"/>
<evidence type="ECO:0000313" key="2">
    <source>
        <dbReference type="EMBL" id="AYG03074.1"/>
    </source>
</evidence>
<dbReference type="OrthoDB" id="5106852at2"/>
<gene>
    <name evidence="2" type="ORF">D7I44_05720</name>
</gene>
<keyword evidence="3" id="KW-1185">Reference proteome</keyword>
<feature type="transmembrane region" description="Helical" evidence="1">
    <location>
        <begin position="208"/>
        <end position="235"/>
    </location>
</feature>
<keyword evidence="1" id="KW-0472">Membrane</keyword>
<dbReference type="RefSeq" id="WP_120788606.1">
    <property type="nucleotide sequence ID" value="NZ_CP032624.1"/>
</dbReference>
<reference evidence="2 3" key="1">
    <citation type="submission" date="2018-09" db="EMBL/GenBank/DDBJ databases">
        <title>Genome sequencing of strain 2DFW10M-5.</title>
        <authorList>
            <person name="Heo J."/>
            <person name="Kim S.-J."/>
            <person name="Kwon S.-W."/>
        </authorList>
    </citation>
    <scope>NUCLEOTIDE SEQUENCE [LARGE SCALE GENOMIC DNA]</scope>
    <source>
        <strain evidence="2 3">2DFW10M-5</strain>
    </source>
</reference>
<evidence type="ECO:0000313" key="3">
    <source>
        <dbReference type="Proteomes" id="UP000275069"/>
    </source>
</evidence>
<name>A0A387BM18_9MICO</name>
<sequence length="477" mass="50880">MADTEFQPLTGDPGYLRQQAAHYEQVARDIAQAVQTLTAITNERMRSTAIDALKDKSEDVADDISKAYDRYDKTAQALSVYAGALDQAQQDANAAIADIAQQQGDADQADRAAATAHQAADSAADADKAAAATAADRADDAASAASHALDAAKARWHDAVDRKNAAARTAAGAIDDVVNGPSNHGLKDSWWDNWGSDLYTAFKAVCKWAGILAIFLAWVPFLGQALLVLAAIGALLDLIDSIVNVIQGDGSWWDVLLAAGGVVLSFVGAAAFARIAKGLKSVAIIKNVSRVGKLERTADKVSEMRSMRSILNVREGETIAGKLRPSSTSRVKMFSKAWTRSMFKDSLAKFQPKLSMADIAKLRPTSVGDAVKQAWIKGVIPNPRVIAGLSDDYVQIARLVAKNPELLHSPQFVKPALALSLYEGNEMFGVDAFGKPNAVPSLISDPLGKVTGTTFGPTRDLVTTVPKLVHDDWKWSG</sequence>
<feature type="transmembrane region" description="Helical" evidence="1">
    <location>
        <begin position="255"/>
        <end position="276"/>
    </location>
</feature>
<protein>
    <submittedName>
        <fullName evidence="2">Uncharacterized protein</fullName>
    </submittedName>
</protein>
<accession>A0A387BM18</accession>
<dbReference type="EMBL" id="CP032624">
    <property type="protein sequence ID" value="AYG03074.1"/>
    <property type="molecule type" value="Genomic_DNA"/>
</dbReference>
<dbReference type="Proteomes" id="UP000275069">
    <property type="component" value="Chromosome"/>
</dbReference>
<evidence type="ECO:0000256" key="1">
    <source>
        <dbReference type="SAM" id="Phobius"/>
    </source>
</evidence>
<keyword evidence="1" id="KW-1133">Transmembrane helix</keyword>
<organism evidence="2 3">
    <name type="scientific">Gryllotalpicola protaetiae</name>
    <dbReference type="NCBI Taxonomy" id="2419771"/>
    <lineage>
        <taxon>Bacteria</taxon>
        <taxon>Bacillati</taxon>
        <taxon>Actinomycetota</taxon>
        <taxon>Actinomycetes</taxon>
        <taxon>Micrococcales</taxon>
        <taxon>Microbacteriaceae</taxon>
        <taxon>Gryllotalpicola</taxon>
    </lineage>
</organism>
<proteinExistence type="predicted"/>